<evidence type="ECO:0000256" key="1">
    <source>
        <dbReference type="SAM" id="MobiDB-lite"/>
    </source>
</evidence>
<protein>
    <submittedName>
        <fullName evidence="2">Uncharacterized protein</fullName>
    </submittedName>
</protein>
<feature type="region of interest" description="Disordered" evidence="1">
    <location>
        <begin position="333"/>
        <end position="352"/>
    </location>
</feature>
<accession>A0AAD7EMW7</accession>
<gene>
    <name evidence="2" type="ORF">DFH08DRAFT_812087</name>
</gene>
<dbReference type="EMBL" id="JARIHO010000027">
    <property type="protein sequence ID" value="KAJ7339711.1"/>
    <property type="molecule type" value="Genomic_DNA"/>
</dbReference>
<evidence type="ECO:0000313" key="3">
    <source>
        <dbReference type="Proteomes" id="UP001218218"/>
    </source>
</evidence>
<dbReference type="Proteomes" id="UP001218218">
    <property type="component" value="Unassembled WGS sequence"/>
</dbReference>
<organism evidence="2 3">
    <name type="scientific">Mycena albidolilacea</name>
    <dbReference type="NCBI Taxonomy" id="1033008"/>
    <lineage>
        <taxon>Eukaryota</taxon>
        <taxon>Fungi</taxon>
        <taxon>Dikarya</taxon>
        <taxon>Basidiomycota</taxon>
        <taxon>Agaricomycotina</taxon>
        <taxon>Agaricomycetes</taxon>
        <taxon>Agaricomycetidae</taxon>
        <taxon>Agaricales</taxon>
        <taxon>Marasmiineae</taxon>
        <taxon>Mycenaceae</taxon>
        <taxon>Mycena</taxon>
    </lineage>
</organism>
<proteinExistence type="predicted"/>
<name>A0AAD7EMW7_9AGAR</name>
<sequence>MPEIRFASSRWQYVLIKAQQDVKPSEPFQRLGLCAKQMCAVPFNIPSEIQFLPNSSATPIVHLCLPMNNTRLETQEVKNAVVSIHFFFPIPGCFLTSPFLSVQSPRSPTRFSPPARFVVFPRCTSIFAWIARHSSYPFLPCLDFLAGFNVEHRRPSRLAMHHHAKQVIPTAAGSGIGSSGDRMQSTISSKVTFTKFAMFWNYRQGYKGQPSRPVPFQAAGHAYTHAAIFIELLKAPLAVDNQGDRALISDVIYGTDVWPSFRRLWQWATAVIAEIRPGVSWTTCLLNGANTDGKGHLVTGTVTESAINPTVIDSTKSLRIGVCAHVGKTAWRSDSQGVPDHSEVHAGNLDGP</sequence>
<reference evidence="2" key="1">
    <citation type="submission" date="2023-03" db="EMBL/GenBank/DDBJ databases">
        <title>Massive genome expansion in bonnet fungi (Mycena s.s.) driven by repeated elements and novel gene families across ecological guilds.</title>
        <authorList>
            <consortium name="Lawrence Berkeley National Laboratory"/>
            <person name="Harder C.B."/>
            <person name="Miyauchi S."/>
            <person name="Viragh M."/>
            <person name="Kuo A."/>
            <person name="Thoen E."/>
            <person name="Andreopoulos B."/>
            <person name="Lu D."/>
            <person name="Skrede I."/>
            <person name="Drula E."/>
            <person name="Henrissat B."/>
            <person name="Morin E."/>
            <person name="Kohler A."/>
            <person name="Barry K."/>
            <person name="LaButti K."/>
            <person name="Morin E."/>
            <person name="Salamov A."/>
            <person name="Lipzen A."/>
            <person name="Mereny Z."/>
            <person name="Hegedus B."/>
            <person name="Baldrian P."/>
            <person name="Stursova M."/>
            <person name="Weitz H."/>
            <person name="Taylor A."/>
            <person name="Grigoriev I.V."/>
            <person name="Nagy L.G."/>
            <person name="Martin F."/>
            <person name="Kauserud H."/>
        </authorList>
    </citation>
    <scope>NUCLEOTIDE SEQUENCE</scope>
    <source>
        <strain evidence="2">CBHHK002</strain>
    </source>
</reference>
<comment type="caution">
    <text evidence="2">The sequence shown here is derived from an EMBL/GenBank/DDBJ whole genome shotgun (WGS) entry which is preliminary data.</text>
</comment>
<keyword evidence="3" id="KW-1185">Reference proteome</keyword>
<dbReference type="AlphaFoldDB" id="A0AAD7EMW7"/>
<evidence type="ECO:0000313" key="2">
    <source>
        <dbReference type="EMBL" id="KAJ7339711.1"/>
    </source>
</evidence>